<dbReference type="GO" id="GO:0031012">
    <property type="term" value="C:extracellular matrix"/>
    <property type="evidence" value="ECO:0007669"/>
    <property type="project" value="InterPro"/>
</dbReference>
<dbReference type="PANTHER" id="PTHR38340">
    <property type="entry name" value="S-LAYER PROTEIN"/>
    <property type="match status" value="1"/>
</dbReference>
<dbReference type="Gene3D" id="2.60.120.380">
    <property type="match status" value="1"/>
</dbReference>
<dbReference type="SUPFAM" id="SSF51120">
    <property type="entry name" value="beta-Roll"/>
    <property type="match status" value="2"/>
</dbReference>
<dbReference type="RefSeq" id="WP_181420766.1">
    <property type="nucleotide sequence ID" value="NZ_QJTK01000002.1"/>
</dbReference>
<dbReference type="GO" id="GO:0005509">
    <property type="term" value="F:calcium ion binding"/>
    <property type="evidence" value="ECO:0007669"/>
    <property type="project" value="InterPro"/>
</dbReference>
<dbReference type="SUPFAM" id="SSF55486">
    <property type="entry name" value="Metalloproteases ('zincins'), catalytic domain"/>
    <property type="match status" value="1"/>
</dbReference>
<dbReference type="AlphaFoldDB" id="A0A318U2U4"/>
<evidence type="ECO:0000256" key="5">
    <source>
        <dbReference type="ARBA" id="ARBA00022670"/>
    </source>
</evidence>
<dbReference type="InterPro" id="IPR006026">
    <property type="entry name" value="Peptidase_Metallo"/>
</dbReference>
<keyword evidence="9" id="KW-0862">Zinc</keyword>
<evidence type="ECO:0000313" key="11">
    <source>
        <dbReference type="EMBL" id="PYF11821.1"/>
    </source>
</evidence>
<dbReference type="Pfam" id="PF08548">
    <property type="entry name" value="Peptidase_M10_C"/>
    <property type="match status" value="1"/>
</dbReference>
<name>A0A318U2U4_9RHOB</name>
<protein>
    <submittedName>
        <fullName evidence="11">Serralysin</fullName>
    </submittedName>
</protein>
<evidence type="ECO:0000313" key="12">
    <source>
        <dbReference type="Proteomes" id="UP000247727"/>
    </source>
</evidence>
<evidence type="ECO:0000256" key="6">
    <source>
        <dbReference type="ARBA" id="ARBA00022723"/>
    </source>
</evidence>
<proteinExistence type="inferred from homology"/>
<gene>
    <name evidence="11" type="ORF">C8J30_102131</name>
</gene>
<dbReference type="InterPro" id="IPR011049">
    <property type="entry name" value="Serralysin-like_metalloprot_C"/>
</dbReference>
<dbReference type="InterPro" id="IPR013858">
    <property type="entry name" value="Peptidase_M10B_C"/>
</dbReference>
<keyword evidence="12" id="KW-1185">Reference proteome</keyword>
<dbReference type="InterPro" id="IPR001343">
    <property type="entry name" value="Hemolysn_Ca-bd"/>
</dbReference>
<keyword evidence="8" id="KW-0378">Hydrolase</keyword>
<dbReference type="Proteomes" id="UP000247727">
    <property type="component" value="Unassembled WGS sequence"/>
</dbReference>
<dbReference type="GO" id="GO:0005615">
    <property type="term" value="C:extracellular space"/>
    <property type="evidence" value="ECO:0007669"/>
    <property type="project" value="InterPro"/>
</dbReference>
<dbReference type="InterPro" id="IPR018511">
    <property type="entry name" value="Hemolysin-typ_Ca-bd_CS"/>
</dbReference>
<dbReference type="InterPro" id="IPR034033">
    <property type="entry name" value="Serralysin-like"/>
</dbReference>
<evidence type="ECO:0000256" key="1">
    <source>
        <dbReference type="ARBA" id="ARBA00001913"/>
    </source>
</evidence>
<dbReference type="InterPro" id="IPR007280">
    <property type="entry name" value="Peptidase_C_arc/bac"/>
</dbReference>
<dbReference type="GO" id="GO:0006508">
    <property type="term" value="P:proteolysis"/>
    <property type="evidence" value="ECO:0007669"/>
    <property type="project" value="UniProtKB-KW"/>
</dbReference>
<dbReference type="InterPro" id="IPR001818">
    <property type="entry name" value="Pept_M10_metallopeptidase"/>
</dbReference>
<comment type="similarity">
    <text evidence="3">Belongs to the peptidase M10B family.</text>
</comment>
<dbReference type="PROSITE" id="PS00330">
    <property type="entry name" value="HEMOLYSIN_CALCIUM"/>
    <property type="match status" value="3"/>
</dbReference>
<dbReference type="Pfam" id="PF00413">
    <property type="entry name" value="Peptidase_M10"/>
    <property type="match status" value="1"/>
</dbReference>
<comment type="subcellular location">
    <subcellularLocation>
        <location evidence="2">Secreted</location>
    </subcellularLocation>
</comment>
<dbReference type="InterPro" id="IPR024079">
    <property type="entry name" value="MetalloPept_cat_dom_sf"/>
</dbReference>
<organism evidence="11 12">
    <name type="scientific">Rhodobacter viridis</name>
    <dbReference type="NCBI Taxonomy" id="1054202"/>
    <lineage>
        <taxon>Bacteria</taxon>
        <taxon>Pseudomonadati</taxon>
        <taxon>Pseudomonadota</taxon>
        <taxon>Alphaproteobacteria</taxon>
        <taxon>Rhodobacterales</taxon>
        <taxon>Rhodobacter group</taxon>
        <taxon>Rhodobacter</taxon>
    </lineage>
</organism>
<dbReference type="Pfam" id="PF00353">
    <property type="entry name" value="HemolysinCabind"/>
    <property type="match status" value="2"/>
</dbReference>
<dbReference type="Gene3D" id="2.150.10.10">
    <property type="entry name" value="Serralysin-like metalloprotease, C-terminal"/>
    <property type="match status" value="1"/>
</dbReference>
<accession>A0A318U2U4</accession>
<dbReference type="GO" id="GO:0008270">
    <property type="term" value="F:zinc ion binding"/>
    <property type="evidence" value="ECO:0007669"/>
    <property type="project" value="InterPro"/>
</dbReference>
<keyword evidence="5" id="KW-0645">Protease</keyword>
<dbReference type="EMBL" id="QJTK01000002">
    <property type="protein sequence ID" value="PYF11821.1"/>
    <property type="molecule type" value="Genomic_DNA"/>
</dbReference>
<comment type="cofactor">
    <cofactor evidence="1">
        <name>Ca(2+)</name>
        <dbReference type="ChEBI" id="CHEBI:29108"/>
    </cofactor>
</comment>
<evidence type="ECO:0000256" key="2">
    <source>
        <dbReference type="ARBA" id="ARBA00004613"/>
    </source>
</evidence>
<dbReference type="Pfam" id="PF04151">
    <property type="entry name" value="PPC"/>
    <property type="match status" value="1"/>
</dbReference>
<keyword evidence="4" id="KW-0964">Secreted</keyword>
<comment type="caution">
    <text evidence="11">The sequence shown here is derived from an EMBL/GenBank/DDBJ whole genome shotgun (WGS) entry which is preliminary data.</text>
</comment>
<evidence type="ECO:0000256" key="3">
    <source>
        <dbReference type="ARBA" id="ARBA00009490"/>
    </source>
</evidence>
<feature type="domain" description="Peptidase metallopeptidase" evidence="10">
    <location>
        <begin position="165"/>
        <end position="317"/>
    </location>
</feature>
<evidence type="ECO:0000256" key="8">
    <source>
        <dbReference type="ARBA" id="ARBA00022801"/>
    </source>
</evidence>
<dbReference type="Gene3D" id="3.40.390.10">
    <property type="entry name" value="Collagenase (Catalytic Domain)"/>
    <property type="match status" value="1"/>
</dbReference>
<sequence length="613" mass="63956">MTSRISEPARDAVNAPVYQVITETTDAGHGTSSTYTMSVGDTFSGVIGYAGDYDAVRIYLTAGHSYQFNVNGITLGDSWLQVFNPSGTIVATNDDYNWLDSQITYTVSTSGYYYIEASEASDSLTGSYQMTAIEVATPSVPADGTINQLVDYLVNGYWEAGGEQARSFDTSVSNVITVDLHNLTTAGQTLARWALQAWSAVANVTFQETTGAADIEFDDLPDATGSAYTSSDTTGTTINSSSVNVGTDWLSDYGKSMDSYSFQTYIHEIGHALGLGHQSYYNGTADFPTDADWGNDSWQLSIMSYFDQEQNWTTGASFAHDMTAMMVDIVAIQSMYGASTRSSGNTIYGKNSNAGGYLETLFDSMVAGSSSTYTGSAVAITIWDSGGRDTIDYSFSNVAQSLSLVAGTFSDMLGLVGNLAIAIGAVIENGITGGGKDKIVGNAVANNLQSGAGNDTLQGAAGNDTLDGGAGADSLRGDAGADSLIGGNGNDLLIGGIGVDRLVGGAGQDAFLFNAAATAGNADVITDFVVVDDTIRLDRSFFTGIASTGTLAASAFTSNTTGLAADASDRIIYETDTGKVWYDVDGQGGATRVLVATLDDHLAMTNADFLVIA</sequence>
<keyword evidence="6" id="KW-0479">Metal-binding</keyword>
<evidence type="ECO:0000256" key="7">
    <source>
        <dbReference type="ARBA" id="ARBA00022737"/>
    </source>
</evidence>
<dbReference type="CDD" id="cd04277">
    <property type="entry name" value="ZnMc_serralysin_like"/>
    <property type="match status" value="1"/>
</dbReference>
<evidence type="ECO:0000256" key="4">
    <source>
        <dbReference type="ARBA" id="ARBA00022525"/>
    </source>
</evidence>
<keyword evidence="7" id="KW-0677">Repeat</keyword>
<evidence type="ECO:0000259" key="10">
    <source>
        <dbReference type="SMART" id="SM00235"/>
    </source>
</evidence>
<dbReference type="PRINTS" id="PR00313">
    <property type="entry name" value="CABNDNGRPT"/>
</dbReference>
<evidence type="ECO:0000256" key="9">
    <source>
        <dbReference type="ARBA" id="ARBA00022833"/>
    </source>
</evidence>
<dbReference type="InterPro" id="IPR050557">
    <property type="entry name" value="RTX_toxin/Mannuronan_C5-epim"/>
</dbReference>
<dbReference type="SMART" id="SM00235">
    <property type="entry name" value="ZnMc"/>
    <property type="match status" value="1"/>
</dbReference>
<reference evidence="11 12" key="1">
    <citation type="submission" date="2018-06" db="EMBL/GenBank/DDBJ databases">
        <title>Genomic Encyclopedia of Type Strains, Phase III (KMG-III): the genomes of soil and plant-associated and newly described type strains.</title>
        <authorList>
            <person name="Whitman W."/>
        </authorList>
    </citation>
    <scope>NUCLEOTIDE SEQUENCE [LARGE SCALE GENOMIC DNA]</scope>
    <source>
        <strain evidence="11 12">JA737</strain>
    </source>
</reference>
<dbReference type="PANTHER" id="PTHR38340:SF1">
    <property type="entry name" value="S-LAYER PROTEIN"/>
    <property type="match status" value="1"/>
</dbReference>
<dbReference type="GO" id="GO:0004222">
    <property type="term" value="F:metalloendopeptidase activity"/>
    <property type="evidence" value="ECO:0007669"/>
    <property type="project" value="InterPro"/>
</dbReference>